<comment type="similarity">
    <text evidence="1">Belongs to the bacterial sugar transferase family.</text>
</comment>
<dbReference type="InterPro" id="IPR003362">
    <property type="entry name" value="Bact_transf"/>
</dbReference>
<reference evidence="5" key="1">
    <citation type="journal article" date="2019" name="Int. J. Syst. Evol. Microbiol.">
        <title>The Global Catalogue of Microorganisms (GCM) 10K type strain sequencing project: providing services to taxonomists for standard genome sequencing and annotation.</title>
        <authorList>
            <consortium name="The Broad Institute Genomics Platform"/>
            <consortium name="The Broad Institute Genome Sequencing Center for Infectious Disease"/>
            <person name="Wu L."/>
            <person name="Ma J."/>
        </authorList>
    </citation>
    <scope>NUCLEOTIDE SEQUENCE [LARGE SCALE GENOMIC DNA]</scope>
    <source>
        <strain evidence="5">CGMCC 4.7608</strain>
    </source>
</reference>
<dbReference type="RefSeq" id="WP_269326080.1">
    <property type="nucleotide sequence ID" value="NZ_JAJOHW010000128.1"/>
</dbReference>
<sequence length="222" mass="24819">MSERLEKKGGELLPPCCRPSRHGSRLLKRGFDIAAAGLGLAMLALPLLAVALWVKLDSPGPVFFRQVRVGRNGTLFRIHKFRTMQVDTERHGQLTVGADARVTGAGRLLRKTKLDELPQLIDVLCGDMSLVGPRPEVPKYVAHYPDEVRDIVLSVRPGITDWASIKMIDENEILGRAEDPERAYIEQVLPAKLAYYVRYAESHSLFEDVRIIVATLARIVSR</sequence>
<protein>
    <submittedName>
        <fullName evidence="4">Sugar transferase</fullName>
        <ecNumber evidence="4">2.7.8.-</ecNumber>
    </submittedName>
</protein>
<dbReference type="Pfam" id="PF02397">
    <property type="entry name" value="Bac_transf"/>
    <property type="match status" value="1"/>
</dbReference>
<evidence type="ECO:0000256" key="1">
    <source>
        <dbReference type="ARBA" id="ARBA00006464"/>
    </source>
</evidence>
<keyword evidence="5" id="KW-1185">Reference proteome</keyword>
<feature type="domain" description="Bacterial sugar transferase" evidence="3">
    <location>
        <begin position="28"/>
        <end position="220"/>
    </location>
</feature>
<keyword evidence="4" id="KW-0808">Transferase</keyword>
<comment type="caution">
    <text evidence="4">The sequence shown here is derived from an EMBL/GenBank/DDBJ whole genome shotgun (WGS) entry which is preliminary data.</text>
</comment>
<keyword evidence="2" id="KW-0472">Membrane</keyword>
<gene>
    <name evidence="4" type="ORF">ACFO0R_21015</name>
</gene>
<dbReference type="EMBL" id="JBHSEK010000020">
    <property type="protein sequence ID" value="MFC4492100.1"/>
    <property type="molecule type" value="Genomic_DNA"/>
</dbReference>
<dbReference type="GO" id="GO:0016740">
    <property type="term" value="F:transferase activity"/>
    <property type="evidence" value="ECO:0007669"/>
    <property type="project" value="UniProtKB-KW"/>
</dbReference>
<dbReference type="Proteomes" id="UP001595999">
    <property type="component" value="Unassembled WGS sequence"/>
</dbReference>
<organism evidence="4 5">
    <name type="scientific">Chromobacterium aquaticum</name>
    <dbReference type="NCBI Taxonomy" id="467180"/>
    <lineage>
        <taxon>Bacteria</taxon>
        <taxon>Pseudomonadati</taxon>
        <taxon>Pseudomonadota</taxon>
        <taxon>Betaproteobacteria</taxon>
        <taxon>Neisseriales</taxon>
        <taxon>Chromobacteriaceae</taxon>
        <taxon>Chromobacterium</taxon>
    </lineage>
</organism>
<evidence type="ECO:0000256" key="2">
    <source>
        <dbReference type="SAM" id="Phobius"/>
    </source>
</evidence>
<name>A0ABV8ZXK2_9NEIS</name>
<feature type="transmembrane region" description="Helical" evidence="2">
    <location>
        <begin position="31"/>
        <end position="54"/>
    </location>
</feature>
<dbReference type="PANTHER" id="PTHR30576:SF20">
    <property type="entry name" value="QUINOVOSAMINEPHOSPHOTRANSFERAE-RELATED"/>
    <property type="match status" value="1"/>
</dbReference>
<dbReference type="PANTHER" id="PTHR30576">
    <property type="entry name" value="COLANIC BIOSYNTHESIS UDP-GLUCOSE LIPID CARRIER TRANSFERASE"/>
    <property type="match status" value="1"/>
</dbReference>
<evidence type="ECO:0000313" key="5">
    <source>
        <dbReference type="Proteomes" id="UP001595999"/>
    </source>
</evidence>
<proteinExistence type="inferred from homology"/>
<keyword evidence="2" id="KW-0812">Transmembrane</keyword>
<evidence type="ECO:0000259" key="3">
    <source>
        <dbReference type="Pfam" id="PF02397"/>
    </source>
</evidence>
<keyword evidence="2" id="KW-1133">Transmembrane helix</keyword>
<accession>A0ABV8ZXK2</accession>
<dbReference type="EC" id="2.7.8.-" evidence="4"/>
<evidence type="ECO:0000313" key="4">
    <source>
        <dbReference type="EMBL" id="MFC4492100.1"/>
    </source>
</evidence>